<comment type="caution">
    <text evidence="4">The sequence shown here is derived from an EMBL/GenBank/DDBJ whole genome shotgun (WGS) entry which is preliminary data.</text>
</comment>
<dbReference type="EMBL" id="CAJNOQ010005651">
    <property type="protein sequence ID" value="CAF1106446.1"/>
    <property type="molecule type" value="Genomic_DNA"/>
</dbReference>
<dbReference type="Pfam" id="PF00583">
    <property type="entry name" value="Acetyltransf_1"/>
    <property type="match status" value="1"/>
</dbReference>
<dbReference type="Gene3D" id="3.40.630.30">
    <property type="match status" value="1"/>
</dbReference>
<dbReference type="Proteomes" id="UP000663829">
    <property type="component" value="Unassembled WGS sequence"/>
</dbReference>
<gene>
    <name evidence="4" type="ORF">GPM918_LOCUS19013</name>
    <name evidence="5" type="ORF">SRO942_LOCUS19011</name>
</gene>
<name>A0A814PH19_9BILA</name>
<dbReference type="GO" id="GO:0016747">
    <property type="term" value="F:acyltransferase activity, transferring groups other than amino-acyl groups"/>
    <property type="evidence" value="ECO:0007669"/>
    <property type="project" value="InterPro"/>
</dbReference>
<accession>A0A814PH19</accession>
<dbReference type="CDD" id="cd04301">
    <property type="entry name" value="NAT_SF"/>
    <property type="match status" value="1"/>
</dbReference>
<dbReference type="Proteomes" id="UP000681722">
    <property type="component" value="Unassembled WGS sequence"/>
</dbReference>
<dbReference type="SUPFAM" id="SSF55729">
    <property type="entry name" value="Acyl-CoA N-acyltransferases (Nat)"/>
    <property type="match status" value="1"/>
</dbReference>
<evidence type="ECO:0000256" key="1">
    <source>
        <dbReference type="ARBA" id="ARBA00022679"/>
    </source>
</evidence>
<dbReference type="PROSITE" id="PS51186">
    <property type="entry name" value="GNAT"/>
    <property type="match status" value="1"/>
</dbReference>
<organism evidence="4 6">
    <name type="scientific">Didymodactylos carnosus</name>
    <dbReference type="NCBI Taxonomy" id="1234261"/>
    <lineage>
        <taxon>Eukaryota</taxon>
        <taxon>Metazoa</taxon>
        <taxon>Spiralia</taxon>
        <taxon>Gnathifera</taxon>
        <taxon>Rotifera</taxon>
        <taxon>Eurotatoria</taxon>
        <taxon>Bdelloidea</taxon>
        <taxon>Philodinida</taxon>
        <taxon>Philodinidae</taxon>
        <taxon>Didymodactylos</taxon>
    </lineage>
</organism>
<feature type="domain" description="N-acetyltransferase" evidence="3">
    <location>
        <begin position="37"/>
        <end position="187"/>
    </location>
</feature>
<reference evidence="4" key="1">
    <citation type="submission" date="2021-02" db="EMBL/GenBank/DDBJ databases">
        <authorList>
            <person name="Nowell W R."/>
        </authorList>
    </citation>
    <scope>NUCLEOTIDE SEQUENCE</scope>
</reference>
<evidence type="ECO:0000256" key="2">
    <source>
        <dbReference type="ARBA" id="ARBA00023315"/>
    </source>
</evidence>
<proteinExistence type="predicted"/>
<dbReference type="InterPro" id="IPR000182">
    <property type="entry name" value="GNAT_dom"/>
</dbReference>
<evidence type="ECO:0000313" key="5">
    <source>
        <dbReference type="EMBL" id="CAF3871125.1"/>
    </source>
</evidence>
<dbReference type="InterPro" id="IPR050680">
    <property type="entry name" value="YpeA/RimI_acetyltransf"/>
</dbReference>
<evidence type="ECO:0000313" key="4">
    <source>
        <dbReference type="EMBL" id="CAF1106446.1"/>
    </source>
</evidence>
<dbReference type="PANTHER" id="PTHR43420">
    <property type="entry name" value="ACETYLTRANSFERASE"/>
    <property type="match status" value="1"/>
</dbReference>
<dbReference type="EMBL" id="CAJOBC010005652">
    <property type="protein sequence ID" value="CAF3871125.1"/>
    <property type="molecule type" value="Genomic_DNA"/>
</dbReference>
<dbReference type="OrthoDB" id="47374at2759"/>
<dbReference type="InterPro" id="IPR016181">
    <property type="entry name" value="Acyl_CoA_acyltransferase"/>
</dbReference>
<dbReference type="PANTHER" id="PTHR43420:SF12">
    <property type="entry name" value="N-ACETYLTRANSFERASE DOMAIN-CONTAINING PROTEIN"/>
    <property type="match status" value="1"/>
</dbReference>
<keyword evidence="2" id="KW-0012">Acyltransferase</keyword>
<evidence type="ECO:0000313" key="6">
    <source>
        <dbReference type="Proteomes" id="UP000663829"/>
    </source>
</evidence>
<protein>
    <recommendedName>
        <fullName evidence="3">N-acetyltransferase domain-containing protein</fullName>
    </recommendedName>
</protein>
<keyword evidence="6" id="KW-1185">Reference proteome</keyword>
<dbReference type="AlphaFoldDB" id="A0A814PH19"/>
<sequence length="222" mass="25596">MESVIDSKIIDPTTNLDYVYLGLNQDGYRLYKLTLQSNYSAVQYSRANRLIEDYLQRSFNTPSRPYTNIILFCSNMFVFLPPQSSSLQNISALIMANTASRTNYICYVSTLSEHRRHGLGTQLLNEMIKESRRTVDEVSLHVNTVNTDAIPLYLKCGFRCDQYLQNYYFGDNTYPTKDAYYMTLKTLNIKNVTEVCKQENAVQIPTQEEANHKQRCPMNNAG</sequence>
<keyword evidence="1" id="KW-0808">Transferase</keyword>
<evidence type="ECO:0000259" key="3">
    <source>
        <dbReference type="PROSITE" id="PS51186"/>
    </source>
</evidence>